<feature type="signal peptide" evidence="7">
    <location>
        <begin position="1"/>
        <end position="21"/>
    </location>
</feature>
<comment type="similarity">
    <text evidence="2">Belongs to the multicopper oxidase family.</text>
</comment>
<gene>
    <name evidence="9" type="ORF">OPV22_017245</name>
</gene>
<sequence length="120" mass="13870">MEARVWTLMFALCLLADFTEGRTRQYKFDLMIGRGIRNYDPKASPSKFNLVDPVERNIIGVPSDRWIAIRFSRANNPSIWFLHCHLEMHTTWGLKMTFLVDNGESPNETILPTPKDLLAC</sequence>
<dbReference type="PROSITE" id="PS00080">
    <property type="entry name" value="MULTICOPPER_OXIDASE2"/>
    <property type="match status" value="1"/>
</dbReference>
<evidence type="ECO:0000256" key="7">
    <source>
        <dbReference type="SAM" id="SignalP"/>
    </source>
</evidence>
<evidence type="ECO:0000256" key="2">
    <source>
        <dbReference type="ARBA" id="ARBA00010609"/>
    </source>
</evidence>
<evidence type="ECO:0000256" key="3">
    <source>
        <dbReference type="ARBA" id="ARBA00022525"/>
    </source>
</evidence>
<evidence type="ECO:0000256" key="4">
    <source>
        <dbReference type="ARBA" id="ARBA00022723"/>
    </source>
</evidence>
<evidence type="ECO:0000259" key="8">
    <source>
        <dbReference type="Pfam" id="PF07731"/>
    </source>
</evidence>
<dbReference type="PANTHER" id="PTHR11709">
    <property type="entry name" value="MULTI-COPPER OXIDASE"/>
    <property type="match status" value="1"/>
</dbReference>
<feature type="chain" id="PRO_5043361709" description="Plastocyanin-like domain-containing protein" evidence="7">
    <location>
        <begin position="22"/>
        <end position="120"/>
    </location>
</feature>
<dbReference type="InterPro" id="IPR045087">
    <property type="entry name" value="Cu-oxidase_fam"/>
</dbReference>
<protein>
    <recommendedName>
        <fullName evidence="8">Plastocyanin-like domain-containing protein</fullName>
    </recommendedName>
</protein>
<dbReference type="Gene3D" id="2.60.40.420">
    <property type="entry name" value="Cupredoxins - blue copper proteins"/>
    <property type="match status" value="1"/>
</dbReference>
<dbReference type="GO" id="GO:0005576">
    <property type="term" value="C:extracellular region"/>
    <property type="evidence" value="ECO:0007669"/>
    <property type="project" value="UniProtKB-SubCell"/>
</dbReference>
<keyword evidence="4" id="KW-0479">Metal-binding</keyword>
<comment type="caution">
    <text evidence="9">The sequence shown here is derived from an EMBL/GenBank/DDBJ whole genome shotgun (WGS) entry which is preliminary data.</text>
</comment>
<keyword evidence="6" id="KW-0186">Copper</keyword>
<dbReference type="GO" id="GO:0016491">
    <property type="term" value="F:oxidoreductase activity"/>
    <property type="evidence" value="ECO:0007669"/>
    <property type="project" value="InterPro"/>
</dbReference>
<dbReference type="InterPro" id="IPR002355">
    <property type="entry name" value="Cu_oxidase_Cu_BS"/>
</dbReference>
<dbReference type="Proteomes" id="UP001222027">
    <property type="component" value="Unassembled WGS sequence"/>
</dbReference>
<dbReference type="PANTHER" id="PTHR11709:SF370">
    <property type="entry name" value="LACCASE-4"/>
    <property type="match status" value="1"/>
</dbReference>
<reference evidence="9 10" key="1">
    <citation type="submission" date="2022-12" db="EMBL/GenBank/DDBJ databases">
        <title>Chromosome-scale assembly of the Ensete ventricosum genome.</title>
        <authorList>
            <person name="Dussert Y."/>
            <person name="Stocks J."/>
            <person name="Wendawek A."/>
            <person name="Woldeyes F."/>
            <person name="Nichols R.A."/>
            <person name="Borrell J.S."/>
        </authorList>
    </citation>
    <scope>NUCLEOTIDE SEQUENCE [LARGE SCALE GENOMIC DNA]</scope>
    <source>
        <strain evidence="10">cv. Maze</strain>
        <tissue evidence="9">Seeds</tissue>
    </source>
</reference>
<evidence type="ECO:0000256" key="1">
    <source>
        <dbReference type="ARBA" id="ARBA00004613"/>
    </source>
</evidence>
<organism evidence="9 10">
    <name type="scientific">Ensete ventricosum</name>
    <name type="common">Abyssinian banana</name>
    <name type="synonym">Musa ensete</name>
    <dbReference type="NCBI Taxonomy" id="4639"/>
    <lineage>
        <taxon>Eukaryota</taxon>
        <taxon>Viridiplantae</taxon>
        <taxon>Streptophyta</taxon>
        <taxon>Embryophyta</taxon>
        <taxon>Tracheophyta</taxon>
        <taxon>Spermatophyta</taxon>
        <taxon>Magnoliopsida</taxon>
        <taxon>Liliopsida</taxon>
        <taxon>Zingiberales</taxon>
        <taxon>Musaceae</taxon>
        <taxon>Ensete</taxon>
    </lineage>
</organism>
<accession>A0AAV8QTD7</accession>
<keyword evidence="3" id="KW-0964">Secreted</keyword>
<dbReference type="InterPro" id="IPR011706">
    <property type="entry name" value="Cu-oxidase_C"/>
</dbReference>
<keyword evidence="5" id="KW-0677">Repeat</keyword>
<dbReference type="GO" id="GO:0005507">
    <property type="term" value="F:copper ion binding"/>
    <property type="evidence" value="ECO:0007669"/>
    <property type="project" value="InterPro"/>
</dbReference>
<evidence type="ECO:0000313" key="9">
    <source>
        <dbReference type="EMBL" id="KAJ8484760.1"/>
    </source>
</evidence>
<dbReference type="InterPro" id="IPR008972">
    <property type="entry name" value="Cupredoxin"/>
</dbReference>
<name>A0AAV8QTD7_ENSVE</name>
<dbReference type="EMBL" id="JAQQAF010000005">
    <property type="protein sequence ID" value="KAJ8484760.1"/>
    <property type="molecule type" value="Genomic_DNA"/>
</dbReference>
<keyword evidence="10" id="KW-1185">Reference proteome</keyword>
<keyword evidence="7" id="KW-0732">Signal</keyword>
<comment type="subcellular location">
    <subcellularLocation>
        <location evidence="1">Secreted</location>
    </subcellularLocation>
</comment>
<proteinExistence type="inferred from homology"/>
<evidence type="ECO:0000256" key="6">
    <source>
        <dbReference type="ARBA" id="ARBA00023008"/>
    </source>
</evidence>
<evidence type="ECO:0000256" key="5">
    <source>
        <dbReference type="ARBA" id="ARBA00022737"/>
    </source>
</evidence>
<evidence type="ECO:0000313" key="10">
    <source>
        <dbReference type="Proteomes" id="UP001222027"/>
    </source>
</evidence>
<dbReference type="Pfam" id="PF07731">
    <property type="entry name" value="Cu-oxidase_2"/>
    <property type="match status" value="1"/>
</dbReference>
<dbReference type="AlphaFoldDB" id="A0AAV8QTD7"/>
<feature type="domain" description="Plastocyanin-like" evidence="8">
    <location>
        <begin position="28"/>
        <end position="103"/>
    </location>
</feature>
<dbReference type="SUPFAM" id="SSF49503">
    <property type="entry name" value="Cupredoxins"/>
    <property type="match status" value="1"/>
</dbReference>